<dbReference type="RefSeq" id="WP_013327019.1">
    <property type="nucleotide sequence ID" value="NC_014506.1"/>
</dbReference>
<dbReference type="eggNOG" id="COG3852">
    <property type="taxonomic scope" value="Bacteria"/>
</dbReference>
<accession>E0UT25</accession>
<reference evidence="2" key="1">
    <citation type="journal article" date="2010" name="Stand. Genomic Sci.">
        <title>Complete genome sequence of Sulfurimonas autotrophica type strain (OK10).</title>
        <authorList>
            <person name="Sikorski J."/>
            <person name="Munk C."/>
            <person name="Lapidus A."/>
            <person name="Djao O."/>
            <person name="Lucas S."/>
            <person name="Glavina Del Rio T."/>
            <person name="Nolan M."/>
            <person name="Tice H."/>
            <person name="Han C."/>
            <person name="Cheng J."/>
            <person name="Tapia R."/>
            <person name="Goodwin L."/>
            <person name="Pitluck S."/>
            <person name="Liolios K."/>
            <person name="Ivanova N."/>
            <person name="Mavromatis K."/>
            <person name="Mikhailova N."/>
            <person name="Pati A."/>
            <person name="Sims D."/>
            <person name="Meincke L."/>
            <person name="Brettin T."/>
            <person name="Detter J."/>
            <person name="Chen A."/>
            <person name="Palaniappan K."/>
            <person name="Land M."/>
            <person name="Hauser L."/>
            <person name="Chang Y."/>
            <person name="Jeffries C."/>
            <person name="Rohde M."/>
            <person name="Lang E."/>
            <person name="Spring S."/>
            <person name="Goker M."/>
            <person name="Woyke T."/>
            <person name="Bristow J."/>
            <person name="Eisen J."/>
            <person name="Markowitz V."/>
            <person name="Hugenholtz P."/>
            <person name="Kyrpides N."/>
            <person name="Klenk H."/>
        </authorList>
    </citation>
    <scope>NUCLEOTIDE SEQUENCE [LARGE SCALE GENOMIC DNA]</scope>
    <source>
        <strain evidence="2">ATCC BAA-671 / DSM 16294 / JCM 11897 / OK10</strain>
    </source>
</reference>
<dbReference type="KEGG" id="sua:Saut_1218"/>
<dbReference type="Proteomes" id="UP000007803">
    <property type="component" value="Chromosome"/>
</dbReference>
<proteinExistence type="predicted"/>
<evidence type="ECO:0000313" key="2">
    <source>
        <dbReference type="Proteomes" id="UP000007803"/>
    </source>
</evidence>
<keyword evidence="2" id="KW-1185">Reference proteome</keyword>
<protein>
    <submittedName>
        <fullName evidence="1">Uncharacterized protein</fullName>
    </submittedName>
</protein>
<name>E0UT25_SULAO</name>
<dbReference type="HOGENOM" id="CLU_103737_0_0_7"/>
<dbReference type="AlphaFoldDB" id="E0UT25"/>
<evidence type="ECO:0000313" key="1">
    <source>
        <dbReference type="EMBL" id="ADN09266.1"/>
    </source>
</evidence>
<gene>
    <name evidence="1" type="ordered locus">Saut_1218</name>
</gene>
<dbReference type="STRING" id="563040.Saut_1218"/>
<organism evidence="1 2">
    <name type="scientific">Sulfurimonas autotrophica (strain ATCC BAA-671 / DSM 16294 / JCM 11897 / OK10)</name>
    <dbReference type="NCBI Taxonomy" id="563040"/>
    <lineage>
        <taxon>Bacteria</taxon>
        <taxon>Pseudomonadati</taxon>
        <taxon>Campylobacterota</taxon>
        <taxon>Epsilonproteobacteria</taxon>
        <taxon>Campylobacterales</taxon>
        <taxon>Sulfurimonadaceae</taxon>
        <taxon>Sulfurimonas</taxon>
    </lineage>
</organism>
<dbReference type="EMBL" id="CP002205">
    <property type="protein sequence ID" value="ADN09266.1"/>
    <property type="molecule type" value="Genomic_DNA"/>
</dbReference>
<sequence length="229" mass="26175">MNMTLEQKWIENDYNPFILFSSNGKIISLNSEAQFLLGSAQPSELFSLAQTYANITFGFKTTFLELEYGRYKFFAITVGYEDEDQIGMKLYQAPTYKINTKKPDGELTNIFTITDLCIASNSISSEITFIKSYDPTIPEVILNANNLIKLLNLIYKACQSSKRIETKIFYRVGEHIKFNDKKYSLFSIAISADAINKSMIPDIKMLAEKYDFYVDIGKKISINLPMITD</sequence>